<evidence type="ECO:0000313" key="2">
    <source>
        <dbReference type="Proteomes" id="UP001501295"/>
    </source>
</evidence>
<dbReference type="EMBL" id="BAABLM010000001">
    <property type="protein sequence ID" value="GAA4664763.1"/>
    <property type="molecule type" value="Genomic_DNA"/>
</dbReference>
<name>A0ABP8VJT5_9MICO</name>
<dbReference type="RefSeq" id="WP_345372206.1">
    <property type="nucleotide sequence ID" value="NZ_BAABLM010000001.1"/>
</dbReference>
<dbReference type="InterPro" id="IPR054221">
    <property type="entry name" value="DUF6941"/>
</dbReference>
<dbReference type="Pfam" id="PF22091">
    <property type="entry name" value="DUF6941"/>
    <property type="match status" value="1"/>
</dbReference>
<organism evidence="1 2">
    <name type="scientific">Frondihabitans cladoniiphilus</name>
    <dbReference type="NCBI Taxonomy" id="715785"/>
    <lineage>
        <taxon>Bacteria</taxon>
        <taxon>Bacillati</taxon>
        <taxon>Actinomycetota</taxon>
        <taxon>Actinomycetes</taxon>
        <taxon>Micrococcales</taxon>
        <taxon>Microbacteriaceae</taxon>
        <taxon>Frondihabitans</taxon>
    </lineage>
</organism>
<comment type="caution">
    <text evidence="1">The sequence shown here is derived from an EMBL/GenBank/DDBJ whole genome shotgun (WGS) entry which is preliminary data.</text>
</comment>
<evidence type="ECO:0000313" key="1">
    <source>
        <dbReference type="EMBL" id="GAA4664763.1"/>
    </source>
</evidence>
<proteinExistence type="predicted"/>
<reference evidence="2" key="1">
    <citation type="journal article" date="2019" name="Int. J. Syst. Evol. Microbiol.">
        <title>The Global Catalogue of Microorganisms (GCM) 10K type strain sequencing project: providing services to taxonomists for standard genome sequencing and annotation.</title>
        <authorList>
            <consortium name="The Broad Institute Genomics Platform"/>
            <consortium name="The Broad Institute Genome Sequencing Center for Infectious Disease"/>
            <person name="Wu L."/>
            <person name="Ma J."/>
        </authorList>
    </citation>
    <scope>NUCLEOTIDE SEQUENCE [LARGE SCALE GENOMIC DNA]</scope>
    <source>
        <strain evidence="2">JCM 18956</strain>
    </source>
</reference>
<sequence>MPLEVTAFLADSADTVNGKIYALGIGWDLLVAPGFPFVFPRVALGIMVHVEWTDTEVQHELRVHLETEDGVAVPLGPTGGGDDGQQPMLAWATRFQAQRPPLLIPGTPQLVPFSVNVNNAVFPVPGGYSWVIEVDGEVASRLPLRVAVQEPV</sequence>
<dbReference type="Proteomes" id="UP001501295">
    <property type="component" value="Unassembled WGS sequence"/>
</dbReference>
<gene>
    <name evidence="1" type="ORF">GCM10025780_02220</name>
</gene>
<accession>A0ABP8VJT5</accession>
<protein>
    <submittedName>
        <fullName evidence="1">Uncharacterized protein</fullName>
    </submittedName>
</protein>
<keyword evidence="2" id="KW-1185">Reference proteome</keyword>